<organism evidence="15 16">
    <name type="scientific">Tranquillimonas rosea</name>
    <dbReference type="NCBI Taxonomy" id="641238"/>
    <lineage>
        <taxon>Bacteria</taxon>
        <taxon>Pseudomonadati</taxon>
        <taxon>Pseudomonadota</taxon>
        <taxon>Alphaproteobacteria</taxon>
        <taxon>Rhodobacterales</taxon>
        <taxon>Roseobacteraceae</taxon>
        <taxon>Tranquillimonas</taxon>
    </lineage>
</organism>
<keyword evidence="5" id="KW-0597">Phosphoprotein</keyword>
<dbReference type="InterPro" id="IPR004358">
    <property type="entry name" value="Sig_transdc_His_kin-like_C"/>
</dbReference>
<evidence type="ECO:0000256" key="10">
    <source>
        <dbReference type="ARBA" id="ARBA00023012"/>
    </source>
</evidence>
<reference evidence="15 16" key="1">
    <citation type="submission" date="2016-10" db="EMBL/GenBank/DDBJ databases">
        <authorList>
            <person name="de Groot N.N."/>
        </authorList>
    </citation>
    <scope>NUCLEOTIDE SEQUENCE [LARGE SCALE GENOMIC DNA]</scope>
    <source>
        <strain evidence="15 16">DSM 23042</strain>
    </source>
</reference>
<evidence type="ECO:0000256" key="9">
    <source>
        <dbReference type="ARBA" id="ARBA00022840"/>
    </source>
</evidence>
<dbReference type="CDD" id="cd16922">
    <property type="entry name" value="HATPase_EvgS-ArcB-TorS-like"/>
    <property type="match status" value="1"/>
</dbReference>
<keyword evidence="11 13" id="KW-0472">Membrane</keyword>
<accession>A0A1H9WR52</accession>
<dbReference type="PANTHER" id="PTHR43047">
    <property type="entry name" value="TWO-COMPONENT HISTIDINE PROTEIN KINASE"/>
    <property type="match status" value="1"/>
</dbReference>
<dbReference type="EC" id="2.7.13.3" evidence="3"/>
<evidence type="ECO:0000256" key="7">
    <source>
        <dbReference type="ARBA" id="ARBA00022741"/>
    </source>
</evidence>
<dbReference type="Gene3D" id="3.30.565.10">
    <property type="entry name" value="Histidine kinase-like ATPase, C-terminal domain"/>
    <property type="match status" value="1"/>
</dbReference>
<evidence type="ECO:0000256" key="13">
    <source>
        <dbReference type="SAM" id="Phobius"/>
    </source>
</evidence>
<dbReference type="Pfam" id="PF00512">
    <property type="entry name" value="HisKA"/>
    <property type="match status" value="1"/>
</dbReference>
<dbReference type="Gene3D" id="1.10.287.130">
    <property type="match status" value="1"/>
</dbReference>
<dbReference type="FunFam" id="3.30.565.10:FF:000023">
    <property type="entry name" value="PAS domain-containing sensor histidine kinase"/>
    <property type="match status" value="1"/>
</dbReference>
<evidence type="ECO:0000256" key="3">
    <source>
        <dbReference type="ARBA" id="ARBA00012438"/>
    </source>
</evidence>
<name>A0A1H9WR52_9RHOB</name>
<dbReference type="AlphaFoldDB" id="A0A1H9WR52"/>
<keyword evidence="7" id="KW-0547">Nucleotide-binding</keyword>
<evidence type="ECO:0000256" key="11">
    <source>
        <dbReference type="ARBA" id="ARBA00023136"/>
    </source>
</evidence>
<dbReference type="Pfam" id="PF02518">
    <property type="entry name" value="HATPase_c"/>
    <property type="match status" value="1"/>
</dbReference>
<feature type="region of interest" description="Disordered" evidence="12">
    <location>
        <begin position="414"/>
        <end position="437"/>
    </location>
</feature>
<dbReference type="CDD" id="cd00082">
    <property type="entry name" value="HisKA"/>
    <property type="match status" value="1"/>
</dbReference>
<protein>
    <recommendedName>
        <fullName evidence="3">histidine kinase</fullName>
        <ecNumber evidence="3">2.7.13.3</ecNumber>
    </recommendedName>
</protein>
<keyword evidence="8 15" id="KW-0418">Kinase</keyword>
<dbReference type="InterPro" id="IPR036890">
    <property type="entry name" value="HATPase_C_sf"/>
</dbReference>
<feature type="domain" description="Histidine kinase" evidence="14">
    <location>
        <begin position="172"/>
        <end position="411"/>
    </location>
</feature>
<keyword evidence="4" id="KW-1003">Cell membrane</keyword>
<evidence type="ECO:0000256" key="2">
    <source>
        <dbReference type="ARBA" id="ARBA00004236"/>
    </source>
</evidence>
<evidence type="ECO:0000313" key="16">
    <source>
        <dbReference type="Proteomes" id="UP000198885"/>
    </source>
</evidence>
<dbReference type="Proteomes" id="UP000198885">
    <property type="component" value="Unassembled WGS sequence"/>
</dbReference>
<evidence type="ECO:0000256" key="4">
    <source>
        <dbReference type="ARBA" id="ARBA00022475"/>
    </source>
</evidence>
<evidence type="ECO:0000259" key="14">
    <source>
        <dbReference type="PROSITE" id="PS50109"/>
    </source>
</evidence>
<dbReference type="RefSeq" id="WP_177190513.1">
    <property type="nucleotide sequence ID" value="NZ_FOGU01000012.1"/>
</dbReference>
<keyword evidence="10" id="KW-0902">Two-component regulatory system</keyword>
<keyword evidence="6" id="KW-0808">Transferase</keyword>
<evidence type="ECO:0000256" key="1">
    <source>
        <dbReference type="ARBA" id="ARBA00000085"/>
    </source>
</evidence>
<dbReference type="InterPro" id="IPR036097">
    <property type="entry name" value="HisK_dim/P_sf"/>
</dbReference>
<dbReference type="SUPFAM" id="SSF55874">
    <property type="entry name" value="ATPase domain of HSP90 chaperone/DNA topoisomerase II/histidine kinase"/>
    <property type="match status" value="1"/>
</dbReference>
<evidence type="ECO:0000256" key="12">
    <source>
        <dbReference type="SAM" id="MobiDB-lite"/>
    </source>
</evidence>
<dbReference type="PROSITE" id="PS50109">
    <property type="entry name" value="HIS_KIN"/>
    <property type="match status" value="1"/>
</dbReference>
<dbReference type="InterPro" id="IPR005467">
    <property type="entry name" value="His_kinase_dom"/>
</dbReference>
<dbReference type="SUPFAM" id="SSF47384">
    <property type="entry name" value="Homodimeric domain of signal transducing histidine kinase"/>
    <property type="match status" value="1"/>
</dbReference>
<keyword evidence="13" id="KW-1133">Transmembrane helix</keyword>
<dbReference type="InterPro" id="IPR003594">
    <property type="entry name" value="HATPase_dom"/>
</dbReference>
<evidence type="ECO:0000313" key="15">
    <source>
        <dbReference type="EMBL" id="SES36412.1"/>
    </source>
</evidence>
<dbReference type="GO" id="GO:0000155">
    <property type="term" value="F:phosphorelay sensor kinase activity"/>
    <property type="evidence" value="ECO:0007669"/>
    <property type="project" value="InterPro"/>
</dbReference>
<dbReference type="GO" id="GO:0005524">
    <property type="term" value="F:ATP binding"/>
    <property type="evidence" value="ECO:0007669"/>
    <property type="project" value="UniProtKB-KW"/>
</dbReference>
<comment type="subcellular location">
    <subcellularLocation>
        <location evidence="2">Cell membrane</location>
    </subcellularLocation>
</comment>
<evidence type="ECO:0000256" key="6">
    <source>
        <dbReference type="ARBA" id="ARBA00022679"/>
    </source>
</evidence>
<dbReference type="InterPro" id="IPR003661">
    <property type="entry name" value="HisK_dim/P_dom"/>
</dbReference>
<dbReference type="SMART" id="SM00387">
    <property type="entry name" value="HATPase_c"/>
    <property type="match status" value="1"/>
</dbReference>
<dbReference type="GO" id="GO:0005886">
    <property type="term" value="C:plasma membrane"/>
    <property type="evidence" value="ECO:0007669"/>
    <property type="project" value="UniProtKB-SubCell"/>
</dbReference>
<dbReference type="PRINTS" id="PR00344">
    <property type="entry name" value="BCTRLSENSOR"/>
</dbReference>
<keyword evidence="16" id="KW-1185">Reference proteome</keyword>
<gene>
    <name evidence="15" type="ORF">SAMN04490244_112101</name>
</gene>
<evidence type="ECO:0000256" key="5">
    <source>
        <dbReference type="ARBA" id="ARBA00022553"/>
    </source>
</evidence>
<dbReference type="EMBL" id="FOGU01000012">
    <property type="protein sequence ID" value="SES36412.1"/>
    <property type="molecule type" value="Genomic_DNA"/>
</dbReference>
<proteinExistence type="predicted"/>
<keyword evidence="9" id="KW-0067">ATP-binding</keyword>
<dbReference type="Pfam" id="PF12860">
    <property type="entry name" value="PAS_7"/>
    <property type="match status" value="1"/>
</dbReference>
<keyword evidence="13" id="KW-0812">Transmembrane</keyword>
<comment type="catalytic activity">
    <reaction evidence="1">
        <text>ATP + protein L-histidine = ADP + protein N-phospho-L-histidine.</text>
        <dbReference type="EC" id="2.7.13.3"/>
    </reaction>
</comment>
<sequence>MAVTDPTAIIAFLLVGGLISKGVAYYFFRQRRRLREVLRLSIEAMDEGFILYDSKDRLVMWNERGRLMHSPSAQKVGLGTDFETILRLEVADGHFLDAKDDEEAWVQQRLEGHRTACGIEEERLSNGRYIRITKDRTPEGYLVSLILDVTSLKMAQQAAEASNKAKSDMLRNISHELRTPLTVVFGHSSILSHAEALPATRSFRAALGALDAGDLDRQFSAYTDTIVGQGERIRNSSQHLLDLVNEILDLARIEGGHMEIKPDLIPADTMLDETLAEFRGWAKTKGIALHRLPTDATIYADPMRLKQIAHNLLGNAIKFTDHGTITLTAETHGDGTWLSVADTGCGIADDDHKSIFESFHQVDASDARRQKGSGLGLALTKSLVELHGGTITLRSAIGAGSTFEVFFPAPAPAMPAGGTSPRDATREPPAETVAELT</sequence>
<evidence type="ECO:0000256" key="8">
    <source>
        <dbReference type="ARBA" id="ARBA00022777"/>
    </source>
</evidence>
<dbReference type="SMART" id="SM00388">
    <property type="entry name" value="HisKA"/>
    <property type="match status" value="1"/>
</dbReference>
<dbReference type="STRING" id="641238.SAMN04490244_112101"/>
<feature type="transmembrane region" description="Helical" evidence="13">
    <location>
        <begin position="6"/>
        <end position="28"/>
    </location>
</feature>